<accession>A0A6B0SA23</accession>
<dbReference type="Proteomes" id="UP000322234">
    <property type="component" value="Unassembled WGS sequence"/>
</dbReference>
<dbReference type="PANTHER" id="PTHR24346">
    <property type="entry name" value="MAP/MICROTUBULE AFFINITY-REGULATING KINASE"/>
    <property type="match status" value="1"/>
</dbReference>
<feature type="region of interest" description="Disordered" evidence="9">
    <location>
        <begin position="73"/>
        <end position="107"/>
    </location>
</feature>
<dbReference type="SUPFAM" id="SSF56112">
    <property type="entry name" value="Protein kinase-like (PK-like)"/>
    <property type="match status" value="1"/>
</dbReference>
<name>A0A6B0SA23_9CETA</name>
<keyword evidence="4" id="KW-0547">Nucleotide-binding</keyword>
<dbReference type="Pfam" id="PF00069">
    <property type="entry name" value="Pkinase"/>
    <property type="match status" value="1"/>
</dbReference>
<evidence type="ECO:0000256" key="9">
    <source>
        <dbReference type="SAM" id="MobiDB-lite"/>
    </source>
</evidence>
<dbReference type="PANTHER" id="PTHR24346:SF56">
    <property type="entry name" value="SERINE_THREONINE-PROTEIN KINASE MARK2"/>
    <property type="match status" value="1"/>
</dbReference>
<evidence type="ECO:0000256" key="1">
    <source>
        <dbReference type="ARBA" id="ARBA00012513"/>
    </source>
</evidence>
<evidence type="ECO:0000256" key="3">
    <source>
        <dbReference type="ARBA" id="ARBA00022679"/>
    </source>
</evidence>
<dbReference type="GO" id="GO:0005737">
    <property type="term" value="C:cytoplasm"/>
    <property type="evidence" value="ECO:0007669"/>
    <property type="project" value="TreeGrafter"/>
</dbReference>
<evidence type="ECO:0000256" key="2">
    <source>
        <dbReference type="ARBA" id="ARBA00022527"/>
    </source>
</evidence>
<dbReference type="GO" id="GO:0000226">
    <property type="term" value="P:microtubule cytoskeleton organization"/>
    <property type="evidence" value="ECO:0007669"/>
    <property type="project" value="TreeGrafter"/>
</dbReference>
<dbReference type="EMBL" id="VBQZ03000740">
    <property type="protein sequence ID" value="MXQ99699.1"/>
    <property type="molecule type" value="Genomic_DNA"/>
</dbReference>
<dbReference type="InterPro" id="IPR011009">
    <property type="entry name" value="Kinase-like_dom_sf"/>
</dbReference>
<comment type="caution">
    <text evidence="11">The sequence shown here is derived from an EMBL/GenBank/DDBJ whole genome shotgun (WGS) entry which is preliminary data.</text>
</comment>
<dbReference type="EC" id="2.7.11.1" evidence="1"/>
<keyword evidence="6" id="KW-0067">ATP-binding</keyword>
<comment type="catalytic activity">
    <reaction evidence="8">
        <text>L-seryl-[protein] + ATP = O-phospho-L-seryl-[protein] + ADP + H(+)</text>
        <dbReference type="Rhea" id="RHEA:17989"/>
        <dbReference type="Rhea" id="RHEA-COMP:9863"/>
        <dbReference type="Rhea" id="RHEA-COMP:11604"/>
        <dbReference type="ChEBI" id="CHEBI:15378"/>
        <dbReference type="ChEBI" id="CHEBI:29999"/>
        <dbReference type="ChEBI" id="CHEBI:30616"/>
        <dbReference type="ChEBI" id="CHEBI:83421"/>
        <dbReference type="ChEBI" id="CHEBI:456216"/>
        <dbReference type="EC" id="2.7.11.1"/>
    </reaction>
</comment>
<keyword evidence="2" id="KW-0723">Serine/threonine-protein kinase</keyword>
<dbReference type="GO" id="GO:0050321">
    <property type="term" value="F:tau-protein kinase activity"/>
    <property type="evidence" value="ECO:0007669"/>
    <property type="project" value="TreeGrafter"/>
</dbReference>
<keyword evidence="3" id="KW-0808">Transferase</keyword>
<reference evidence="11" key="1">
    <citation type="submission" date="2019-10" db="EMBL/GenBank/DDBJ databases">
        <title>The sequence and de novo assembly of the wild yak genome.</title>
        <authorList>
            <person name="Liu Y."/>
        </authorList>
    </citation>
    <scope>NUCLEOTIDE SEQUENCE [LARGE SCALE GENOMIC DNA]</scope>
    <source>
        <strain evidence="11">WY2019</strain>
    </source>
</reference>
<gene>
    <name evidence="11" type="ORF">E5288_WYG013322</name>
</gene>
<dbReference type="InterPro" id="IPR000719">
    <property type="entry name" value="Prot_kinase_dom"/>
</dbReference>
<dbReference type="PROSITE" id="PS50011">
    <property type="entry name" value="PROTEIN_KINASE_DOM"/>
    <property type="match status" value="1"/>
</dbReference>
<dbReference type="Gene3D" id="1.10.510.10">
    <property type="entry name" value="Transferase(Phosphotransferase) domain 1"/>
    <property type="match status" value="1"/>
</dbReference>
<dbReference type="AlphaFoldDB" id="A0A6B0SA23"/>
<evidence type="ECO:0000313" key="12">
    <source>
        <dbReference type="Proteomes" id="UP000322234"/>
    </source>
</evidence>
<keyword evidence="5" id="KW-0418">Kinase</keyword>
<dbReference type="GO" id="GO:0035556">
    <property type="term" value="P:intracellular signal transduction"/>
    <property type="evidence" value="ECO:0007669"/>
    <property type="project" value="TreeGrafter"/>
</dbReference>
<evidence type="ECO:0000256" key="4">
    <source>
        <dbReference type="ARBA" id="ARBA00022741"/>
    </source>
</evidence>
<evidence type="ECO:0000313" key="11">
    <source>
        <dbReference type="EMBL" id="MXQ99699.1"/>
    </source>
</evidence>
<sequence>MVLRDLKLGNLLLNANNNVKISDFALNNQWHPGKKLDTFCGSPAFIAPELLLGMSYTGPVVDACSLGGVPYTQQETRSQGRRPGSLPGPDPARRRGPSPLAQPHPAATLRMPAVCEVPITLGNARTHVGPGSPLTPAAGISVATPVIAALPVTPETPVTPSAPATAAIPLVPASPVMPAAPVTPATPGIPASPMTP</sequence>
<protein>
    <recommendedName>
        <fullName evidence="1">non-specific serine/threonine protein kinase</fullName>
        <ecNumber evidence="1">2.7.11.1</ecNumber>
    </recommendedName>
</protein>
<keyword evidence="12" id="KW-1185">Reference proteome</keyword>
<proteinExistence type="predicted"/>
<dbReference type="GO" id="GO:0005524">
    <property type="term" value="F:ATP binding"/>
    <property type="evidence" value="ECO:0007669"/>
    <property type="project" value="UniProtKB-KW"/>
</dbReference>
<evidence type="ECO:0000256" key="5">
    <source>
        <dbReference type="ARBA" id="ARBA00022777"/>
    </source>
</evidence>
<evidence type="ECO:0000256" key="7">
    <source>
        <dbReference type="ARBA" id="ARBA00047899"/>
    </source>
</evidence>
<evidence type="ECO:0000259" key="10">
    <source>
        <dbReference type="PROSITE" id="PS50011"/>
    </source>
</evidence>
<feature type="domain" description="Protein kinase" evidence="10">
    <location>
        <begin position="1"/>
        <end position="196"/>
    </location>
</feature>
<evidence type="ECO:0000256" key="6">
    <source>
        <dbReference type="ARBA" id="ARBA00022840"/>
    </source>
</evidence>
<organism evidence="11 12">
    <name type="scientific">Bos mutus</name>
    <name type="common">wild yak</name>
    <dbReference type="NCBI Taxonomy" id="72004"/>
    <lineage>
        <taxon>Eukaryota</taxon>
        <taxon>Metazoa</taxon>
        <taxon>Chordata</taxon>
        <taxon>Craniata</taxon>
        <taxon>Vertebrata</taxon>
        <taxon>Euteleostomi</taxon>
        <taxon>Mammalia</taxon>
        <taxon>Eutheria</taxon>
        <taxon>Laurasiatheria</taxon>
        <taxon>Artiodactyla</taxon>
        <taxon>Ruminantia</taxon>
        <taxon>Pecora</taxon>
        <taxon>Bovidae</taxon>
        <taxon>Bovinae</taxon>
        <taxon>Bos</taxon>
    </lineage>
</organism>
<evidence type="ECO:0000256" key="8">
    <source>
        <dbReference type="ARBA" id="ARBA00048679"/>
    </source>
</evidence>
<comment type="catalytic activity">
    <reaction evidence="7">
        <text>L-threonyl-[protein] + ATP = O-phospho-L-threonyl-[protein] + ADP + H(+)</text>
        <dbReference type="Rhea" id="RHEA:46608"/>
        <dbReference type="Rhea" id="RHEA-COMP:11060"/>
        <dbReference type="Rhea" id="RHEA-COMP:11605"/>
        <dbReference type="ChEBI" id="CHEBI:15378"/>
        <dbReference type="ChEBI" id="CHEBI:30013"/>
        <dbReference type="ChEBI" id="CHEBI:30616"/>
        <dbReference type="ChEBI" id="CHEBI:61977"/>
        <dbReference type="ChEBI" id="CHEBI:456216"/>
        <dbReference type="EC" id="2.7.11.1"/>
    </reaction>
</comment>